<dbReference type="AlphaFoldDB" id="A0AAV7NN91"/>
<feature type="compositionally biased region" description="Acidic residues" evidence="1">
    <location>
        <begin position="97"/>
        <end position="108"/>
    </location>
</feature>
<comment type="caution">
    <text evidence="2">The sequence shown here is derived from an EMBL/GenBank/DDBJ whole genome shotgun (WGS) entry which is preliminary data.</text>
</comment>
<keyword evidence="3" id="KW-1185">Reference proteome</keyword>
<organism evidence="2 3">
    <name type="scientific">Pleurodeles waltl</name>
    <name type="common">Iberian ribbed newt</name>
    <dbReference type="NCBI Taxonomy" id="8319"/>
    <lineage>
        <taxon>Eukaryota</taxon>
        <taxon>Metazoa</taxon>
        <taxon>Chordata</taxon>
        <taxon>Craniata</taxon>
        <taxon>Vertebrata</taxon>
        <taxon>Euteleostomi</taxon>
        <taxon>Amphibia</taxon>
        <taxon>Batrachia</taxon>
        <taxon>Caudata</taxon>
        <taxon>Salamandroidea</taxon>
        <taxon>Salamandridae</taxon>
        <taxon>Pleurodelinae</taxon>
        <taxon>Pleurodeles</taxon>
    </lineage>
</organism>
<gene>
    <name evidence="2" type="ORF">NDU88_005692</name>
</gene>
<evidence type="ECO:0000313" key="2">
    <source>
        <dbReference type="EMBL" id="KAJ1117492.1"/>
    </source>
</evidence>
<proteinExistence type="predicted"/>
<evidence type="ECO:0000256" key="1">
    <source>
        <dbReference type="SAM" id="MobiDB-lite"/>
    </source>
</evidence>
<reference evidence="2" key="1">
    <citation type="journal article" date="2022" name="bioRxiv">
        <title>Sequencing and chromosome-scale assembly of the giantPleurodeles waltlgenome.</title>
        <authorList>
            <person name="Brown T."/>
            <person name="Elewa A."/>
            <person name="Iarovenko S."/>
            <person name="Subramanian E."/>
            <person name="Araus A.J."/>
            <person name="Petzold A."/>
            <person name="Susuki M."/>
            <person name="Suzuki K.-i.T."/>
            <person name="Hayashi T."/>
            <person name="Toyoda A."/>
            <person name="Oliveira C."/>
            <person name="Osipova E."/>
            <person name="Leigh N.D."/>
            <person name="Simon A."/>
            <person name="Yun M.H."/>
        </authorList>
    </citation>
    <scope>NUCLEOTIDE SEQUENCE</scope>
    <source>
        <strain evidence="2">20211129_DDA</strain>
        <tissue evidence="2">Liver</tissue>
    </source>
</reference>
<dbReference type="EMBL" id="JANPWB010000012">
    <property type="protein sequence ID" value="KAJ1117492.1"/>
    <property type="molecule type" value="Genomic_DNA"/>
</dbReference>
<feature type="compositionally biased region" description="Polar residues" evidence="1">
    <location>
        <begin position="111"/>
        <end position="120"/>
    </location>
</feature>
<name>A0AAV7NN91_PLEWA</name>
<sequence length="120" mass="13598">MEPELQVFPMLYHTMAVLEYQRRRRRRRAVSLLGVAAIPLRDPLVPAADFWVGAMADWLAEVLGWVVGTLHLRAGRGVGEEEGENAPVAAVDPEDIKNEEEEDEDEDVDNRTSVIRQYVQ</sequence>
<protein>
    <submittedName>
        <fullName evidence="2">Uncharacterized protein</fullName>
    </submittedName>
</protein>
<dbReference type="Proteomes" id="UP001066276">
    <property type="component" value="Chromosome 8"/>
</dbReference>
<evidence type="ECO:0000313" key="3">
    <source>
        <dbReference type="Proteomes" id="UP001066276"/>
    </source>
</evidence>
<feature type="region of interest" description="Disordered" evidence="1">
    <location>
        <begin position="76"/>
        <end position="120"/>
    </location>
</feature>
<accession>A0AAV7NN91</accession>